<feature type="transmembrane region" description="Helical" evidence="7">
    <location>
        <begin position="131"/>
        <end position="152"/>
    </location>
</feature>
<dbReference type="GO" id="GO:0022857">
    <property type="term" value="F:transmembrane transporter activity"/>
    <property type="evidence" value="ECO:0007669"/>
    <property type="project" value="TreeGrafter"/>
</dbReference>
<evidence type="ECO:0000313" key="9">
    <source>
        <dbReference type="EMBL" id="SHJ79712.1"/>
    </source>
</evidence>
<dbReference type="PANTHER" id="PTHR33362">
    <property type="entry name" value="SIALIC ACID TRAP TRANSPORTER PERMEASE PROTEIN SIAT-RELATED"/>
    <property type="match status" value="1"/>
</dbReference>
<feature type="transmembrane region" description="Helical" evidence="7">
    <location>
        <begin position="172"/>
        <end position="194"/>
    </location>
</feature>
<feature type="transmembrane region" description="Helical" evidence="7">
    <location>
        <begin position="244"/>
        <end position="262"/>
    </location>
</feature>
<gene>
    <name evidence="9" type="ORF">SAMN02745219_03364</name>
</gene>
<name>A0A1M6M8D3_9FIRM</name>
<dbReference type="RefSeq" id="WP_084062637.1">
    <property type="nucleotide sequence ID" value="NZ_FQZM01000063.1"/>
</dbReference>
<sequence length="428" mass="45089">MIAGAILIFMLVLLVLGMPVGFAMGVAGMIGLYLEGGPGAIASILSNAPYRSAANFALSTVPMFIFMAEIVSRANIVQEVFVAARRWLGKIPGGLAIATVIASAGMGAMSGSSTAAAACMSSIAVPEMRRAGYNLEVATGVVTVAGTLAIMIPPSIPLVIYGLVTETSIGKLLIAGIVPGIMTALVYSAGILLWNKLRPGVMPAGQAYSYREKLASLKPLWAFLILGSVVIITLYTGIGTPTEAAAIGAFGAAVIALTTRRIDLKGLYNAALQTAKITTMIFTIIIGAMVVGYFFTLTQTAQNLIAFIGTLSIPHWFIIGLLVILYLILGCMMDQIAILLLTLPLTFPLVVSMGYDPIWFGVIVTKLAEVGLVTPPVGMNAYVVSATIRVPLEQVFKGTGVMLMFEFITLCLLLAFPIITTWIPSLMK</sequence>
<dbReference type="InterPro" id="IPR010656">
    <property type="entry name" value="DctM"/>
</dbReference>
<dbReference type="Proteomes" id="UP000184529">
    <property type="component" value="Unassembled WGS sequence"/>
</dbReference>
<feature type="domain" description="TRAP C4-dicarboxylate transport system permease DctM subunit" evidence="8">
    <location>
        <begin position="7"/>
        <end position="417"/>
    </location>
</feature>
<keyword evidence="10" id="KW-1185">Reference proteome</keyword>
<organism evidence="9 10">
    <name type="scientific">Desulfofundulus thermosubterraneus DSM 16057</name>
    <dbReference type="NCBI Taxonomy" id="1121432"/>
    <lineage>
        <taxon>Bacteria</taxon>
        <taxon>Bacillati</taxon>
        <taxon>Bacillota</taxon>
        <taxon>Clostridia</taxon>
        <taxon>Eubacteriales</taxon>
        <taxon>Peptococcaceae</taxon>
        <taxon>Desulfofundulus</taxon>
    </lineage>
</organism>
<keyword evidence="2" id="KW-1003">Cell membrane</keyword>
<dbReference type="PANTHER" id="PTHR33362:SF5">
    <property type="entry name" value="C4-DICARBOXYLATE TRAP TRANSPORTER LARGE PERMEASE PROTEIN DCTM"/>
    <property type="match status" value="1"/>
</dbReference>
<evidence type="ECO:0000313" key="10">
    <source>
        <dbReference type="Proteomes" id="UP000184529"/>
    </source>
</evidence>
<accession>A0A1M6M8D3</accession>
<feature type="transmembrane region" description="Helical" evidence="7">
    <location>
        <begin position="220"/>
        <end position="238"/>
    </location>
</feature>
<keyword evidence="6 7" id="KW-0472">Membrane</keyword>
<feature type="transmembrane region" description="Helical" evidence="7">
    <location>
        <begin position="401"/>
        <end position="423"/>
    </location>
</feature>
<evidence type="ECO:0000259" key="8">
    <source>
        <dbReference type="Pfam" id="PF06808"/>
    </source>
</evidence>
<feature type="transmembrane region" description="Helical" evidence="7">
    <location>
        <begin position="96"/>
        <end position="119"/>
    </location>
</feature>
<evidence type="ECO:0000256" key="5">
    <source>
        <dbReference type="ARBA" id="ARBA00022989"/>
    </source>
</evidence>
<evidence type="ECO:0000256" key="7">
    <source>
        <dbReference type="SAM" id="Phobius"/>
    </source>
</evidence>
<dbReference type="AlphaFoldDB" id="A0A1M6M8D3"/>
<dbReference type="OrthoDB" id="9772674at2"/>
<keyword evidence="3" id="KW-0997">Cell inner membrane</keyword>
<comment type="subcellular location">
    <subcellularLocation>
        <location evidence="1">Cell inner membrane</location>
        <topology evidence="1">Multi-pass membrane protein</topology>
    </subcellularLocation>
</comment>
<evidence type="ECO:0000256" key="6">
    <source>
        <dbReference type="ARBA" id="ARBA00023136"/>
    </source>
</evidence>
<dbReference type="Pfam" id="PF06808">
    <property type="entry name" value="DctM"/>
    <property type="match status" value="1"/>
</dbReference>
<feature type="transmembrane region" description="Helical" evidence="7">
    <location>
        <begin position="6"/>
        <end position="34"/>
    </location>
</feature>
<protein>
    <submittedName>
        <fullName evidence="9">TRAP transporter, DctM subunit</fullName>
    </submittedName>
</protein>
<keyword evidence="4 7" id="KW-0812">Transmembrane</keyword>
<evidence type="ECO:0000256" key="3">
    <source>
        <dbReference type="ARBA" id="ARBA00022519"/>
    </source>
</evidence>
<keyword evidence="5 7" id="KW-1133">Transmembrane helix</keyword>
<evidence type="ECO:0000256" key="1">
    <source>
        <dbReference type="ARBA" id="ARBA00004429"/>
    </source>
</evidence>
<reference evidence="10" key="1">
    <citation type="submission" date="2016-11" db="EMBL/GenBank/DDBJ databases">
        <authorList>
            <person name="Varghese N."/>
            <person name="Submissions S."/>
        </authorList>
    </citation>
    <scope>NUCLEOTIDE SEQUENCE [LARGE SCALE GENOMIC DNA]</scope>
    <source>
        <strain evidence="10">DSM 16057</strain>
    </source>
</reference>
<feature type="transmembrane region" description="Helical" evidence="7">
    <location>
        <begin position="304"/>
        <end position="329"/>
    </location>
</feature>
<evidence type="ECO:0000256" key="2">
    <source>
        <dbReference type="ARBA" id="ARBA00022475"/>
    </source>
</evidence>
<dbReference type="NCBIfam" id="TIGR00786">
    <property type="entry name" value="dctM"/>
    <property type="match status" value="1"/>
</dbReference>
<feature type="transmembrane region" description="Helical" evidence="7">
    <location>
        <begin position="336"/>
        <end position="355"/>
    </location>
</feature>
<dbReference type="PIRSF" id="PIRSF006066">
    <property type="entry name" value="HI0050"/>
    <property type="match status" value="1"/>
</dbReference>
<dbReference type="GO" id="GO:0005886">
    <property type="term" value="C:plasma membrane"/>
    <property type="evidence" value="ECO:0007669"/>
    <property type="project" value="UniProtKB-SubCell"/>
</dbReference>
<feature type="transmembrane region" description="Helical" evidence="7">
    <location>
        <begin position="274"/>
        <end position="298"/>
    </location>
</feature>
<dbReference type="STRING" id="1121432.SAMN02745219_03364"/>
<dbReference type="EMBL" id="FQZM01000063">
    <property type="protein sequence ID" value="SHJ79712.1"/>
    <property type="molecule type" value="Genomic_DNA"/>
</dbReference>
<proteinExistence type="predicted"/>
<dbReference type="InterPro" id="IPR004681">
    <property type="entry name" value="TRAP_DctM"/>
</dbReference>
<evidence type="ECO:0000256" key="4">
    <source>
        <dbReference type="ARBA" id="ARBA00022692"/>
    </source>
</evidence>